<dbReference type="InterPro" id="IPR002495">
    <property type="entry name" value="Glyco_trans_8"/>
</dbReference>
<dbReference type="PANTHER" id="PTHR13778:SF47">
    <property type="entry name" value="LIPOPOLYSACCHARIDE 1,3-GALACTOSYLTRANSFERASE"/>
    <property type="match status" value="1"/>
</dbReference>
<dbReference type="PANTHER" id="PTHR13778">
    <property type="entry name" value="GLYCOSYLTRANSFERASE 8 DOMAIN-CONTAINING PROTEIN"/>
    <property type="match status" value="1"/>
</dbReference>
<dbReference type="Pfam" id="PF01501">
    <property type="entry name" value="Glyco_transf_8"/>
    <property type="match status" value="1"/>
</dbReference>
<dbReference type="GO" id="GO:0046872">
    <property type="term" value="F:metal ion binding"/>
    <property type="evidence" value="ECO:0007669"/>
    <property type="project" value="UniProtKB-KW"/>
</dbReference>
<keyword evidence="3" id="KW-0479">Metal-binding</keyword>
<reference evidence="4 5" key="1">
    <citation type="submission" date="2019-04" db="EMBL/GenBank/DDBJ databases">
        <authorList>
            <person name="Feng G."/>
            <person name="Zhang J."/>
            <person name="Zhu H."/>
        </authorList>
    </citation>
    <scope>NUCLEOTIDE SEQUENCE [LARGE SCALE GENOMIC DNA]</scope>
    <source>
        <strain evidence="4 5">92R-1</strain>
    </source>
</reference>
<sequence length="317" mass="36153">MVEKSTIHLGFSFDKGYLSPFYVLLASIFNHNKEHSIGIHAIATGISDADKSSLDTYVKSNGGDISFYSIDPSLVEGFALPDHEGAHLTIATYYRLFFADLVPESVKKIIYIDIDTVVVGDLLPLYQTDNGDNPIAAVPDDWMPIRPELGITETGEYFNAGVTLIDIDLWKKKNVKERVVEVVYKHPERIKNFADQDALNMVLVGNWYKLDPKYNLTGIHCPNTTDRKILDSFLKDKVIIHFSGPKPWNILTECTHVYGYKWFQYQSLSPMRSNLKYLDIRFSPHFAKKLLYNKLLNFYLKTPMLGSVKRAILGHRP</sequence>
<comment type="caution">
    <text evidence="4">The sequence shown here is derived from an EMBL/GenBank/DDBJ whole genome shotgun (WGS) entry which is preliminary data.</text>
</comment>
<keyword evidence="1" id="KW-0328">Glycosyltransferase</keyword>
<gene>
    <name evidence="4" type="ORF">EU556_09375</name>
</gene>
<keyword evidence="5" id="KW-1185">Reference proteome</keyword>
<dbReference type="SUPFAM" id="SSF53448">
    <property type="entry name" value="Nucleotide-diphospho-sugar transferases"/>
    <property type="match status" value="1"/>
</dbReference>
<dbReference type="GO" id="GO:0016757">
    <property type="term" value="F:glycosyltransferase activity"/>
    <property type="evidence" value="ECO:0007669"/>
    <property type="project" value="UniProtKB-KW"/>
</dbReference>
<dbReference type="Proteomes" id="UP000298337">
    <property type="component" value="Unassembled WGS sequence"/>
</dbReference>
<dbReference type="AlphaFoldDB" id="A0A4Z0P949"/>
<evidence type="ECO:0000256" key="1">
    <source>
        <dbReference type="ARBA" id="ARBA00022676"/>
    </source>
</evidence>
<dbReference type="OrthoDB" id="695971at2"/>
<dbReference type="InterPro" id="IPR050748">
    <property type="entry name" value="Glycosyltrans_8_dom-fam"/>
</dbReference>
<dbReference type="EMBL" id="SRLA01000002">
    <property type="protein sequence ID" value="TGE07947.1"/>
    <property type="molecule type" value="Genomic_DNA"/>
</dbReference>
<evidence type="ECO:0000256" key="2">
    <source>
        <dbReference type="ARBA" id="ARBA00022679"/>
    </source>
</evidence>
<dbReference type="CDD" id="cd04194">
    <property type="entry name" value="GT8_A4GalT_like"/>
    <property type="match status" value="1"/>
</dbReference>
<name>A0A4Z0P949_9BACT</name>
<keyword evidence="2 4" id="KW-0808">Transferase</keyword>
<evidence type="ECO:0000313" key="5">
    <source>
        <dbReference type="Proteomes" id="UP000298337"/>
    </source>
</evidence>
<proteinExistence type="predicted"/>
<accession>A0A4Z0P949</accession>
<dbReference type="InterPro" id="IPR029044">
    <property type="entry name" value="Nucleotide-diphossugar_trans"/>
</dbReference>
<organism evidence="4 5">
    <name type="scientific">Hymenobacter fodinae</name>
    <dbReference type="NCBI Taxonomy" id="2510796"/>
    <lineage>
        <taxon>Bacteria</taxon>
        <taxon>Pseudomonadati</taxon>
        <taxon>Bacteroidota</taxon>
        <taxon>Cytophagia</taxon>
        <taxon>Cytophagales</taxon>
        <taxon>Hymenobacteraceae</taxon>
        <taxon>Hymenobacter</taxon>
    </lineage>
</organism>
<evidence type="ECO:0000313" key="4">
    <source>
        <dbReference type="EMBL" id="TGE07947.1"/>
    </source>
</evidence>
<dbReference type="Gene3D" id="3.90.550.10">
    <property type="entry name" value="Spore Coat Polysaccharide Biosynthesis Protein SpsA, Chain A"/>
    <property type="match status" value="1"/>
</dbReference>
<evidence type="ECO:0000256" key="3">
    <source>
        <dbReference type="ARBA" id="ARBA00022723"/>
    </source>
</evidence>
<dbReference type="RefSeq" id="WP_135433508.1">
    <property type="nucleotide sequence ID" value="NZ_SRLA01000002.1"/>
</dbReference>
<protein>
    <submittedName>
        <fullName evidence="4">Glycosyltransferase family 8 protein</fullName>
    </submittedName>
</protein>